<organism evidence="2 3">
    <name type="scientific">Coniochaeta pulveracea</name>
    <dbReference type="NCBI Taxonomy" id="177199"/>
    <lineage>
        <taxon>Eukaryota</taxon>
        <taxon>Fungi</taxon>
        <taxon>Dikarya</taxon>
        <taxon>Ascomycota</taxon>
        <taxon>Pezizomycotina</taxon>
        <taxon>Sordariomycetes</taxon>
        <taxon>Sordariomycetidae</taxon>
        <taxon>Coniochaetales</taxon>
        <taxon>Coniochaetaceae</taxon>
        <taxon>Coniochaeta</taxon>
    </lineage>
</organism>
<reference evidence="2 3" key="1">
    <citation type="submission" date="2018-08" db="EMBL/GenBank/DDBJ databases">
        <title>Draft genome of the lignicolous fungus Coniochaeta pulveracea.</title>
        <authorList>
            <person name="Borstlap C.J."/>
            <person name="De Witt R.N."/>
            <person name="Botha A."/>
            <person name="Volschenk H."/>
        </authorList>
    </citation>
    <scope>NUCLEOTIDE SEQUENCE [LARGE SCALE GENOMIC DNA]</scope>
    <source>
        <strain evidence="2 3">CAB683</strain>
    </source>
</reference>
<dbReference type="EMBL" id="QVQW01000004">
    <property type="protein sequence ID" value="RKU48466.1"/>
    <property type="molecule type" value="Genomic_DNA"/>
</dbReference>
<evidence type="ECO:0000259" key="1">
    <source>
        <dbReference type="Pfam" id="PF10263"/>
    </source>
</evidence>
<feature type="domain" description="SprT-like" evidence="1">
    <location>
        <begin position="182"/>
        <end position="294"/>
    </location>
</feature>
<dbReference type="GO" id="GO:0006950">
    <property type="term" value="P:response to stress"/>
    <property type="evidence" value="ECO:0007669"/>
    <property type="project" value="UniProtKB-ARBA"/>
</dbReference>
<dbReference type="OrthoDB" id="5236983at2759"/>
<sequence length="355" mass="39984">MAYWGAGCVDNRSSHPTFGQTGQHNAGKRRAVHYEEEHIVPFLAGEVEEDDEYPLQRPLKRRRQVSAYTARFADESFTSPSYPAPKVDAEYRVSERNPSASPHSVAGAGMERTNSGMSISDDMTDGFALIELLGDMAAAQRVQEHMATFWRRNPDSKHERVLRSIIRPRSVTSAYPLDDHALQSMFIAANELFFNGRLSKRVTWDWSHASSQQYDSSVIGTTALRRASGRGFETLIVLSSPILRARKYSRRLLISTFLHELIHSYMFICCGFTARQCGGHTPGFKTIAGLIDDWAGSASLLHLREMEADLSCFREDCGMDVKQDTHGDETPSPRERIVYDEVERKTPEQLIPPPI</sequence>
<keyword evidence="3" id="KW-1185">Reference proteome</keyword>
<proteinExistence type="predicted"/>
<comment type="caution">
    <text evidence="2">The sequence shown here is derived from an EMBL/GenBank/DDBJ whole genome shotgun (WGS) entry which is preliminary data.</text>
</comment>
<dbReference type="InterPro" id="IPR006640">
    <property type="entry name" value="SprT-like_domain"/>
</dbReference>
<evidence type="ECO:0000313" key="3">
    <source>
        <dbReference type="Proteomes" id="UP000275385"/>
    </source>
</evidence>
<dbReference type="STRING" id="177199.A0A420YL00"/>
<accession>A0A420YL00</accession>
<evidence type="ECO:0000313" key="2">
    <source>
        <dbReference type="EMBL" id="RKU48466.1"/>
    </source>
</evidence>
<dbReference type="Pfam" id="PF10263">
    <property type="entry name" value="SprT-like"/>
    <property type="match status" value="1"/>
</dbReference>
<gene>
    <name evidence="2" type="ORF">DL546_003014</name>
</gene>
<name>A0A420YL00_9PEZI</name>
<dbReference type="AlphaFoldDB" id="A0A420YL00"/>
<protein>
    <recommendedName>
        <fullName evidence="1">SprT-like domain-containing protein</fullName>
    </recommendedName>
</protein>
<dbReference type="Proteomes" id="UP000275385">
    <property type="component" value="Unassembled WGS sequence"/>
</dbReference>